<dbReference type="OrthoDB" id="5290997at2"/>
<comment type="pathway">
    <text evidence="3">Lipid metabolism.</text>
</comment>
<comment type="catalytic activity">
    <reaction evidence="1 9">
        <text>a 1-acyl-sn-glycero-3-phosphate + an acyl-CoA = a 1,2-diacyl-sn-glycero-3-phosphate + CoA</text>
        <dbReference type="Rhea" id="RHEA:19709"/>
        <dbReference type="ChEBI" id="CHEBI:57287"/>
        <dbReference type="ChEBI" id="CHEBI:57970"/>
        <dbReference type="ChEBI" id="CHEBI:58342"/>
        <dbReference type="ChEBI" id="CHEBI:58608"/>
        <dbReference type="EC" id="2.3.1.51"/>
    </reaction>
</comment>
<keyword evidence="10" id="KW-0472">Membrane</keyword>
<evidence type="ECO:0000256" key="5">
    <source>
        <dbReference type="ARBA" id="ARBA00013211"/>
    </source>
</evidence>
<evidence type="ECO:0000256" key="10">
    <source>
        <dbReference type="SAM" id="Phobius"/>
    </source>
</evidence>
<evidence type="ECO:0000256" key="3">
    <source>
        <dbReference type="ARBA" id="ARBA00005189"/>
    </source>
</evidence>
<dbReference type="STRING" id="1177179.A11A3_02657"/>
<dbReference type="PANTHER" id="PTHR10434:SF66">
    <property type="entry name" value="PHOSPHOLIPID_GLYCEROL ACYLTRANSFERASE DOMAIN-CONTAINING PROTEIN"/>
    <property type="match status" value="1"/>
</dbReference>
<dbReference type="NCBIfam" id="TIGR00530">
    <property type="entry name" value="AGP_acyltrn"/>
    <property type="match status" value="1"/>
</dbReference>
<keyword evidence="9" id="KW-0443">Lipid metabolism</keyword>
<evidence type="ECO:0000256" key="6">
    <source>
        <dbReference type="ARBA" id="ARBA00016139"/>
    </source>
</evidence>
<dbReference type="CDD" id="cd07989">
    <property type="entry name" value="LPLAT_AGPAT-like"/>
    <property type="match status" value="1"/>
</dbReference>
<comment type="similarity">
    <text evidence="4 9">Belongs to the 1-acyl-sn-glycerol-3-phosphate acyltransferase family.</text>
</comment>
<sequence length="246" mass="27036">MRVIYFLYCWLVFVPLMAIATVTAGLLCALLIPFLPAAQVANLTAVPWSRLGLILSGVDTRFDGREHIQPGQSYVIVANHLSQFDIWVLYGYLGVDFRWVMKHQLRKVPVIGICCEWLGHIFINREDPEQAIASLNEARGRLVNGTSVLFFPEGTRSRDGQLKPFKKGAFKMAQDLQLPVLPLTITGTHEILPAGSLSLRPGSVQVTVHAPLPAIGNSDAELLALKERCQTLIAAPLGSGYPEPLV</sequence>
<keyword evidence="13" id="KW-1185">Reference proteome</keyword>
<dbReference type="AlphaFoldDB" id="L0WG92"/>
<dbReference type="Pfam" id="PF01553">
    <property type="entry name" value="Acyltransferase"/>
    <property type="match status" value="1"/>
</dbReference>
<name>L0WG92_9GAMM</name>
<dbReference type="Proteomes" id="UP000010164">
    <property type="component" value="Unassembled WGS sequence"/>
</dbReference>
<feature type="transmembrane region" description="Helical" evidence="10">
    <location>
        <begin position="7"/>
        <end position="35"/>
    </location>
</feature>
<keyword evidence="10" id="KW-0812">Transmembrane</keyword>
<keyword evidence="9" id="KW-1208">Phospholipid metabolism</keyword>
<evidence type="ECO:0000313" key="12">
    <source>
        <dbReference type="EMBL" id="EKF75734.1"/>
    </source>
</evidence>
<dbReference type="SMART" id="SM00563">
    <property type="entry name" value="PlsC"/>
    <property type="match status" value="1"/>
</dbReference>
<organism evidence="12 13">
    <name type="scientific">Alcanivorax hongdengensis A-11-3</name>
    <dbReference type="NCBI Taxonomy" id="1177179"/>
    <lineage>
        <taxon>Bacteria</taxon>
        <taxon>Pseudomonadati</taxon>
        <taxon>Pseudomonadota</taxon>
        <taxon>Gammaproteobacteria</taxon>
        <taxon>Oceanospirillales</taxon>
        <taxon>Alcanivoracaceae</taxon>
        <taxon>Alcanivorax</taxon>
    </lineage>
</organism>
<evidence type="ECO:0000256" key="9">
    <source>
        <dbReference type="RuleBase" id="RU361267"/>
    </source>
</evidence>
<reference evidence="12 13" key="1">
    <citation type="journal article" date="2012" name="J. Bacteriol.">
        <title>Genome Sequence of the Alkane-Degrading Bacterium Alcanivorax hongdengensis Type Strain A-11-3.</title>
        <authorList>
            <person name="Lai Q."/>
            <person name="Shao Z."/>
        </authorList>
    </citation>
    <scope>NUCLEOTIDE SEQUENCE [LARGE SCALE GENOMIC DNA]</scope>
    <source>
        <strain evidence="12 13">A-11-3</strain>
    </source>
</reference>
<dbReference type="SUPFAM" id="SSF69593">
    <property type="entry name" value="Glycerol-3-phosphate (1)-acyltransferase"/>
    <property type="match status" value="1"/>
</dbReference>
<dbReference type="eggNOG" id="COG0204">
    <property type="taxonomic scope" value="Bacteria"/>
</dbReference>
<evidence type="ECO:0000256" key="7">
    <source>
        <dbReference type="ARBA" id="ARBA00022679"/>
    </source>
</evidence>
<evidence type="ECO:0000256" key="4">
    <source>
        <dbReference type="ARBA" id="ARBA00008655"/>
    </source>
</evidence>
<comment type="pathway">
    <text evidence="2">Phospholipid metabolism; CDP-diacylglycerol biosynthesis; CDP-diacylglycerol from sn-glycerol 3-phosphate: step 2/3.</text>
</comment>
<dbReference type="EC" id="2.3.1.51" evidence="5 9"/>
<keyword evidence="10" id="KW-1133">Transmembrane helix</keyword>
<dbReference type="GO" id="GO:0006654">
    <property type="term" value="P:phosphatidic acid biosynthetic process"/>
    <property type="evidence" value="ECO:0007669"/>
    <property type="project" value="TreeGrafter"/>
</dbReference>
<dbReference type="GO" id="GO:0016024">
    <property type="term" value="P:CDP-diacylglycerol biosynthetic process"/>
    <property type="evidence" value="ECO:0007669"/>
    <property type="project" value="UniProtKB-UniPathway"/>
</dbReference>
<dbReference type="InterPro" id="IPR004552">
    <property type="entry name" value="AGP_acyltrans"/>
</dbReference>
<dbReference type="RefSeq" id="WP_008927718.1">
    <property type="nucleotide sequence ID" value="NZ_AMRJ01000002.1"/>
</dbReference>
<evidence type="ECO:0000256" key="1">
    <source>
        <dbReference type="ARBA" id="ARBA00001141"/>
    </source>
</evidence>
<evidence type="ECO:0000256" key="2">
    <source>
        <dbReference type="ARBA" id="ARBA00004728"/>
    </source>
</evidence>
<dbReference type="GO" id="GO:0016020">
    <property type="term" value="C:membrane"/>
    <property type="evidence" value="ECO:0007669"/>
    <property type="project" value="InterPro"/>
</dbReference>
<dbReference type="EMBL" id="AMRJ01000002">
    <property type="protein sequence ID" value="EKF75734.1"/>
    <property type="molecule type" value="Genomic_DNA"/>
</dbReference>
<dbReference type="UniPathway" id="UPA00557">
    <property type="reaction ID" value="UER00613"/>
</dbReference>
<dbReference type="InterPro" id="IPR002123">
    <property type="entry name" value="Plipid/glycerol_acylTrfase"/>
</dbReference>
<comment type="domain">
    <text evidence="9">The HXXXXD motif is essential for acyltransferase activity and may constitute the binding site for the phosphate moiety of the glycerol-3-phosphate.</text>
</comment>
<evidence type="ECO:0000256" key="8">
    <source>
        <dbReference type="ARBA" id="ARBA00023315"/>
    </source>
</evidence>
<comment type="caution">
    <text evidence="12">The sequence shown here is derived from an EMBL/GenBank/DDBJ whole genome shotgun (WGS) entry which is preliminary data.</text>
</comment>
<dbReference type="GO" id="GO:0003841">
    <property type="term" value="F:1-acylglycerol-3-phosphate O-acyltransferase activity"/>
    <property type="evidence" value="ECO:0007669"/>
    <property type="project" value="UniProtKB-UniRule"/>
</dbReference>
<feature type="domain" description="Phospholipid/glycerol acyltransferase" evidence="11">
    <location>
        <begin position="74"/>
        <end position="188"/>
    </location>
</feature>
<keyword evidence="9" id="KW-0444">Lipid biosynthesis</keyword>
<keyword evidence="9" id="KW-0594">Phospholipid biosynthesis</keyword>
<proteinExistence type="inferred from homology"/>
<keyword evidence="7 9" id="KW-0808">Transferase</keyword>
<accession>L0WG92</accession>
<protein>
    <recommendedName>
        <fullName evidence="6 9">1-acyl-sn-glycerol-3-phosphate acyltransferase</fullName>
        <ecNumber evidence="5 9">2.3.1.51</ecNumber>
    </recommendedName>
</protein>
<keyword evidence="8 9" id="KW-0012">Acyltransferase</keyword>
<dbReference type="PANTHER" id="PTHR10434">
    <property type="entry name" value="1-ACYL-SN-GLYCEROL-3-PHOSPHATE ACYLTRANSFERASE"/>
    <property type="match status" value="1"/>
</dbReference>
<dbReference type="PATRIC" id="fig|1177179.3.peg.529"/>
<evidence type="ECO:0000313" key="13">
    <source>
        <dbReference type="Proteomes" id="UP000010164"/>
    </source>
</evidence>
<gene>
    <name evidence="12" type="ORF">A11A3_02657</name>
</gene>
<evidence type="ECO:0000259" key="11">
    <source>
        <dbReference type="SMART" id="SM00563"/>
    </source>
</evidence>